<keyword evidence="2" id="KW-0408">Iron</keyword>
<evidence type="ECO:0000313" key="5">
    <source>
        <dbReference type="Proteomes" id="UP000319731"/>
    </source>
</evidence>
<keyword evidence="3" id="KW-0472">Membrane</keyword>
<gene>
    <name evidence="4" type="ORF">SmJEL517_g00660</name>
</gene>
<dbReference type="PRINTS" id="PR00385">
    <property type="entry name" value="P450"/>
</dbReference>
<comment type="cofactor">
    <cofactor evidence="2">
        <name>heme</name>
        <dbReference type="ChEBI" id="CHEBI:30413"/>
    </cofactor>
</comment>
<dbReference type="GO" id="GO:0020037">
    <property type="term" value="F:heme binding"/>
    <property type="evidence" value="ECO:0007669"/>
    <property type="project" value="InterPro"/>
</dbReference>
<dbReference type="GO" id="GO:0016705">
    <property type="term" value="F:oxidoreductase activity, acting on paired donors, with incorporation or reduction of molecular oxygen"/>
    <property type="evidence" value="ECO:0007669"/>
    <property type="project" value="InterPro"/>
</dbReference>
<keyword evidence="3" id="KW-0812">Transmembrane</keyword>
<dbReference type="PRINTS" id="PR00463">
    <property type="entry name" value="EP450I"/>
</dbReference>
<evidence type="ECO:0000256" key="3">
    <source>
        <dbReference type="SAM" id="Phobius"/>
    </source>
</evidence>
<dbReference type="InterPro" id="IPR002401">
    <property type="entry name" value="Cyt_P450_E_grp-I"/>
</dbReference>
<evidence type="ECO:0008006" key="6">
    <source>
        <dbReference type="Google" id="ProtNLM"/>
    </source>
</evidence>
<dbReference type="Proteomes" id="UP000319731">
    <property type="component" value="Unassembled WGS sequence"/>
</dbReference>
<evidence type="ECO:0000256" key="1">
    <source>
        <dbReference type="ARBA" id="ARBA00010617"/>
    </source>
</evidence>
<keyword evidence="2" id="KW-0349">Heme</keyword>
<dbReference type="RefSeq" id="XP_031027668.1">
    <property type="nucleotide sequence ID" value="XM_031166589.1"/>
</dbReference>
<dbReference type="GO" id="GO:0004497">
    <property type="term" value="F:monooxygenase activity"/>
    <property type="evidence" value="ECO:0007669"/>
    <property type="project" value="InterPro"/>
</dbReference>
<dbReference type="OrthoDB" id="1470350at2759"/>
<comment type="caution">
    <text evidence="4">The sequence shown here is derived from an EMBL/GenBank/DDBJ whole genome shotgun (WGS) entry which is preliminary data.</text>
</comment>
<dbReference type="EMBL" id="QEAO01000002">
    <property type="protein sequence ID" value="TPX37757.1"/>
    <property type="molecule type" value="Genomic_DNA"/>
</dbReference>
<organism evidence="4 5">
    <name type="scientific">Synchytrium microbalum</name>
    <dbReference type="NCBI Taxonomy" id="1806994"/>
    <lineage>
        <taxon>Eukaryota</taxon>
        <taxon>Fungi</taxon>
        <taxon>Fungi incertae sedis</taxon>
        <taxon>Chytridiomycota</taxon>
        <taxon>Chytridiomycota incertae sedis</taxon>
        <taxon>Chytridiomycetes</taxon>
        <taxon>Synchytriales</taxon>
        <taxon>Synchytriaceae</taxon>
        <taxon>Synchytrium</taxon>
    </lineage>
</organism>
<feature type="binding site" description="axial binding residue" evidence="2">
    <location>
        <position position="451"/>
    </location>
    <ligand>
        <name>heme</name>
        <dbReference type="ChEBI" id="CHEBI:30413"/>
    </ligand>
    <ligandPart>
        <name>Fe</name>
        <dbReference type="ChEBI" id="CHEBI:18248"/>
    </ligandPart>
</feature>
<dbReference type="PANTHER" id="PTHR24305">
    <property type="entry name" value="CYTOCHROME P450"/>
    <property type="match status" value="1"/>
</dbReference>
<proteinExistence type="inferred from homology"/>
<dbReference type="AlphaFoldDB" id="A0A507C9K2"/>
<dbReference type="Pfam" id="PF00067">
    <property type="entry name" value="p450"/>
    <property type="match status" value="1"/>
</dbReference>
<dbReference type="GO" id="GO:0005506">
    <property type="term" value="F:iron ion binding"/>
    <property type="evidence" value="ECO:0007669"/>
    <property type="project" value="InterPro"/>
</dbReference>
<dbReference type="Gene3D" id="1.10.630.10">
    <property type="entry name" value="Cytochrome P450"/>
    <property type="match status" value="1"/>
</dbReference>
<dbReference type="InterPro" id="IPR050121">
    <property type="entry name" value="Cytochrome_P450_monoxygenase"/>
</dbReference>
<evidence type="ECO:0000256" key="2">
    <source>
        <dbReference type="PIRSR" id="PIRSR602401-1"/>
    </source>
</evidence>
<keyword evidence="3" id="KW-1133">Transmembrane helix</keyword>
<name>A0A507C9K2_9FUNG</name>
<dbReference type="InterPro" id="IPR036396">
    <property type="entry name" value="Cyt_P450_sf"/>
</dbReference>
<keyword evidence="2" id="KW-0479">Metal-binding</keyword>
<keyword evidence="5" id="KW-1185">Reference proteome</keyword>
<dbReference type="SUPFAM" id="SSF48264">
    <property type="entry name" value="Cytochrome P450"/>
    <property type="match status" value="1"/>
</dbReference>
<protein>
    <recommendedName>
        <fullName evidence="6">Cytochrome P450</fullName>
    </recommendedName>
</protein>
<comment type="similarity">
    <text evidence="1">Belongs to the cytochrome P450 family.</text>
</comment>
<dbReference type="PANTHER" id="PTHR24305:SF166">
    <property type="entry name" value="CYTOCHROME P450 12A4, MITOCHONDRIAL-RELATED"/>
    <property type="match status" value="1"/>
</dbReference>
<reference evidence="4 5" key="1">
    <citation type="journal article" date="2019" name="Sci. Rep.">
        <title>Comparative genomics of chytrid fungi reveal insights into the obligate biotrophic and pathogenic lifestyle of Synchytrium endobioticum.</title>
        <authorList>
            <person name="van de Vossenberg B.T.L.H."/>
            <person name="Warris S."/>
            <person name="Nguyen H.D.T."/>
            <person name="van Gent-Pelzer M.P.E."/>
            <person name="Joly D.L."/>
            <person name="van de Geest H.C."/>
            <person name="Bonants P.J.M."/>
            <person name="Smith D.S."/>
            <person name="Levesque C.A."/>
            <person name="van der Lee T.A.J."/>
        </authorList>
    </citation>
    <scope>NUCLEOTIDE SEQUENCE [LARGE SCALE GENOMIC DNA]</scope>
    <source>
        <strain evidence="4 5">JEL517</strain>
    </source>
</reference>
<dbReference type="STRING" id="1806994.A0A507C9K2"/>
<sequence length="506" mass="56342">MNKATATVTVIAVVGTALAALYFSRRRKNQIPSDIIYPFVGNLPQLSKYTEKNSFHEYMLSLAKYGKIARFVVGSSERILLNDAAESARILLSPEWDKIDQGLATDGIFNNSLIGLHGDVHKRHRKALQPAFGPAHLRNAFLQSSKSTTQLIEQWKSHKGDFVVELLASMNAITMDVIGRVALGQDLGMVASLSQPSENGLVIKAEMENLKIMQMKRRTAPHFLWPFLHLTGADARHETQGVRNFLASIIQKKRAALDLSGKIDLSVLSNSEKFETTTNWDVIDRLIAGNAGAKGVDVVFTPEQISDEVFVFFLAGSDTTAMTLTTLFALLASHPHVLKKLQHDIDSVLGRDGVLTQEILQQLTYLDCTMKEVMRFFPVAIQTQFRTPLVPTTVCGYTINPGQPIAVNTSAIQRNPEYWQDPDKFWPERWENGFTPVSGSYVPFGNGIANCIGQRMANIESRTVAALLLQSFDVELVEGQEVFRTTHLLTGYNDGLLFRFKSRIEN</sequence>
<dbReference type="GeneID" id="42001886"/>
<dbReference type="InterPro" id="IPR001128">
    <property type="entry name" value="Cyt_P450"/>
</dbReference>
<dbReference type="CDD" id="cd00302">
    <property type="entry name" value="cytochrome_P450"/>
    <property type="match status" value="1"/>
</dbReference>
<feature type="transmembrane region" description="Helical" evidence="3">
    <location>
        <begin position="309"/>
        <end position="332"/>
    </location>
</feature>
<accession>A0A507C9K2</accession>
<evidence type="ECO:0000313" key="4">
    <source>
        <dbReference type="EMBL" id="TPX37757.1"/>
    </source>
</evidence>